<dbReference type="SUPFAM" id="SSF47413">
    <property type="entry name" value="lambda repressor-like DNA-binding domains"/>
    <property type="match status" value="1"/>
</dbReference>
<proteinExistence type="predicted"/>
<evidence type="ECO:0000256" key="1">
    <source>
        <dbReference type="ARBA" id="ARBA00023015"/>
    </source>
</evidence>
<evidence type="ECO:0000256" key="3">
    <source>
        <dbReference type="ARBA" id="ARBA00023163"/>
    </source>
</evidence>
<dbReference type="SMART" id="SM00354">
    <property type="entry name" value="HTH_LACI"/>
    <property type="match status" value="1"/>
</dbReference>
<dbReference type="GO" id="GO:0000976">
    <property type="term" value="F:transcription cis-regulatory region binding"/>
    <property type="evidence" value="ECO:0007669"/>
    <property type="project" value="TreeGrafter"/>
</dbReference>
<dbReference type="Proteomes" id="UP000192911">
    <property type="component" value="Unassembled WGS sequence"/>
</dbReference>
<reference evidence="6" key="1">
    <citation type="submission" date="2017-04" db="EMBL/GenBank/DDBJ databases">
        <authorList>
            <person name="Varghese N."/>
            <person name="Submissions S."/>
        </authorList>
    </citation>
    <scope>NUCLEOTIDE SEQUENCE [LARGE SCALE GENOMIC DNA]</scope>
    <source>
        <strain evidence="6">Ballard 720</strain>
    </source>
</reference>
<dbReference type="InterPro" id="IPR010982">
    <property type="entry name" value="Lambda_DNA-bd_dom_sf"/>
</dbReference>
<dbReference type="Gene3D" id="1.10.260.40">
    <property type="entry name" value="lambda repressor-like DNA-binding domains"/>
    <property type="match status" value="1"/>
</dbReference>
<dbReference type="PROSITE" id="PS50932">
    <property type="entry name" value="HTH_LACI_2"/>
    <property type="match status" value="1"/>
</dbReference>
<dbReference type="InterPro" id="IPR000843">
    <property type="entry name" value="HTH_LacI"/>
</dbReference>
<keyword evidence="2" id="KW-0238">DNA-binding</keyword>
<dbReference type="Gene3D" id="3.40.50.2300">
    <property type="match status" value="2"/>
</dbReference>
<keyword evidence="3" id="KW-0804">Transcription</keyword>
<dbReference type="AlphaFoldDB" id="A0A1X7D4Z2"/>
<evidence type="ECO:0000313" key="6">
    <source>
        <dbReference type="Proteomes" id="UP000192911"/>
    </source>
</evidence>
<evidence type="ECO:0000259" key="4">
    <source>
        <dbReference type="PROSITE" id="PS50932"/>
    </source>
</evidence>
<dbReference type="Pfam" id="PF00356">
    <property type="entry name" value="LacI"/>
    <property type="match status" value="1"/>
</dbReference>
<dbReference type="InterPro" id="IPR025997">
    <property type="entry name" value="SBP_2_dom"/>
</dbReference>
<dbReference type="InterPro" id="IPR028082">
    <property type="entry name" value="Peripla_BP_I"/>
</dbReference>
<dbReference type="PANTHER" id="PTHR30146:SF152">
    <property type="entry name" value="TRANSCRIPTIONAL REGULATORY PROTEIN"/>
    <property type="match status" value="1"/>
</dbReference>
<dbReference type="PANTHER" id="PTHR30146">
    <property type="entry name" value="LACI-RELATED TRANSCRIPTIONAL REPRESSOR"/>
    <property type="match status" value="1"/>
</dbReference>
<evidence type="ECO:0000256" key="2">
    <source>
        <dbReference type="ARBA" id="ARBA00023125"/>
    </source>
</evidence>
<dbReference type="EMBL" id="FXAH01000002">
    <property type="protein sequence ID" value="SMF08605.1"/>
    <property type="molecule type" value="Genomic_DNA"/>
</dbReference>
<feature type="domain" description="HTH lacI-type" evidence="4">
    <location>
        <begin position="13"/>
        <end position="55"/>
    </location>
</feature>
<organism evidence="5 6">
    <name type="scientific">Trinickia caryophylli</name>
    <name type="common">Paraburkholderia caryophylli</name>
    <dbReference type="NCBI Taxonomy" id="28094"/>
    <lineage>
        <taxon>Bacteria</taxon>
        <taxon>Pseudomonadati</taxon>
        <taxon>Pseudomonadota</taxon>
        <taxon>Betaproteobacteria</taxon>
        <taxon>Burkholderiales</taxon>
        <taxon>Burkholderiaceae</taxon>
        <taxon>Trinickia</taxon>
    </lineage>
</organism>
<keyword evidence="6" id="KW-1185">Reference proteome</keyword>
<dbReference type="STRING" id="28094.SAMN06295900_102373"/>
<sequence>MTDAASPRRKRTPRFVEIAEAAGVSPATVDRVLNERGSVSAEMRARVVAAARQLGVPRVLPDTRHGLVHIDVLLPRNDTPFFRRLNLALQRSMQMLDRRIVLHRQILPEDDDDVITRAILNPPYPRAGLLITTHDTASVREALRTVSSRGESVVTMVTDIPDVGRVHYAGIDNACAGRTAGYFVGRLAARPGRVLLLCSRKDYRAHIERVRGCKTELLKSFPTLVCEEEPMETLDDPDRCHRAVASALKRGELVGIYNSGYGSAGVEAALRVAGVAGKIVWVGHEMLDHHRQYIEQGTMDIALDQDPDGQVMSALQHLLNACGVVDAPAPPGPVEFRIFCSSNVRRSPYLVDDECGHAVSTGRARHAAV</sequence>
<dbReference type="CDD" id="cd06307">
    <property type="entry name" value="PBP1_sugar_binding"/>
    <property type="match status" value="1"/>
</dbReference>
<gene>
    <name evidence="5" type="ORF">SAMN06295900_102373</name>
</gene>
<dbReference type="SUPFAM" id="SSF53822">
    <property type="entry name" value="Periplasmic binding protein-like I"/>
    <property type="match status" value="1"/>
</dbReference>
<protein>
    <submittedName>
        <fullName evidence="5">Transcriptional regulator, LacI family</fullName>
    </submittedName>
</protein>
<dbReference type="OrthoDB" id="9805774at2"/>
<accession>A0A1X7D4Z2</accession>
<dbReference type="GeneID" id="95552305"/>
<keyword evidence="1" id="KW-0805">Transcription regulation</keyword>
<dbReference type="CDD" id="cd01392">
    <property type="entry name" value="HTH_LacI"/>
    <property type="match status" value="1"/>
</dbReference>
<name>A0A1X7D4Z2_TRICW</name>
<dbReference type="RefSeq" id="WP_085225136.1">
    <property type="nucleotide sequence ID" value="NZ_BSQD01000002.1"/>
</dbReference>
<dbReference type="GO" id="GO:0003700">
    <property type="term" value="F:DNA-binding transcription factor activity"/>
    <property type="evidence" value="ECO:0007669"/>
    <property type="project" value="TreeGrafter"/>
</dbReference>
<dbReference type="Pfam" id="PF13407">
    <property type="entry name" value="Peripla_BP_4"/>
    <property type="match status" value="1"/>
</dbReference>
<evidence type="ECO:0000313" key="5">
    <source>
        <dbReference type="EMBL" id="SMF08605.1"/>
    </source>
</evidence>